<feature type="compositionally biased region" description="Low complexity" evidence="1">
    <location>
        <begin position="72"/>
        <end position="85"/>
    </location>
</feature>
<dbReference type="Proteomes" id="UP001325479">
    <property type="component" value="Chromosome"/>
</dbReference>
<evidence type="ECO:0000256" key="1">
    <source>
        <dbReference type="SAM" id="MobiDB-lite"/>
    </source>
</evidence>
<dbReference type="EMBL" id="CP139965">
    <property type="protein sequence ID" value="WQD79985.1"/>
    <property type="molecule type" value="Genomic_DNA"/>
</dbReference>
<feature type="region of interest" description="Disordered" evidence="1">
    <location>
        <begin position="60"/>
        <end position="85"/>
    </location>
</feature>
<evidence type="ECO:0000313" key="2">
    <source>
        <dbReference type="EMBL" id="WQD79985.1"/>
    </source>
</evidence>
<protein>
    <submittedName>
        <fullName evidence="2">DUF3079 domain-containing protein</fullName>
    </submittedName>
</protein>
<gene>
    <name evidence="2" type="ORF">U0042_10045</name>
</gene>
<accession>A0ABZ0WRH9</accession>
<dbReference type="Pfam" id="PF11278">
    <property type="entry name" value="DUF3079"/>
    <property type="match status" value="1"/>
</dbReference>
<evidence type="ECO:0000313" key="3">
    <source>
        <dbReference type="Proteomes" id="UP001325479"/>
    </source>
</evidence>
<dbReference type="RefSeq" id="WP_114814943.1">
    <property type="nucleotide sequence ID" value="NZ_CP139965.1"/>
</dbReference>
<organism evidence="2 3">
    <name type="scientific">Paraburkholderia kururiensis</name>
    <dbReference type="NCBI Taxonomy" id="984307"/>
    <lineage>
        <taxon>Bacteria</taxon>
        <taxon>Pseudomonadati</taxon>
        <taxon>Pseudomonadota</taxon>
        <taxon>Betaproteobacteria</taxon>
        <taxon>Burkholderiales</taxon>
        <taxon>Burkholderiaceae</taxon>
        <taxon>Paraburkholderia</taxon>
    </lineage>
</organism>
<reference evidence="2 3" key="1">
    <citation type="submission" date="2023-12" db="EMBL/GenBank/DDBJ databases">
        <title>Genome sequencing and assembly of bacterial species from a model synthetic community.</title>
        <authorList>
            <person name="Hogle S.L."/>
        </authorList>
    </citation>
    <scope>NUCLEOTIDE SEQUENCE [LARGE SCALE GENOMIC DNA]</scope>
    <source>
        <strain evidence="2 3">HAMBI 2494</strain>
    </source>
</reference>
<proteinExistence type="predicted"/>
<sequence>MVKVFPLHPLRPERICWGCDHYCPANDMRCGNGQSRTQHPSELLGDDWYEHGDWGLDVSPGDKCVKSGSGGTASPAPRAAPSVPR</sequence>
<name>A0ABZ0WRH9_9BURK</name>
<dbReference type="InterPro" id="IPR021430">
    <property type="entry name" value="DUF3079"/>
</dbReference>
<keyword evidence="3" id="KW-1185">Reference proteome</keyword>